<dbReference type="EMBL" id="CP002379">
    <property type="protein sequence ID" value="ADX74173.1"/>
    <property type="molecule type" value="Genomic_DNA"/>
</dbReference>
<dbReference type="RefSeq" id="WP_013602064.1">
    <property type="nucleotide sequence ID" value="NC_015145.1"/>
</dbReference>
<feature type="domain" description="Polysaccharide pyruvyl transferase" evidence="1">
    <location>
        <begin position="51"/>
        <end position="343"/>
    </location>
</feature>
<proteinExistence type="predicted"/>
<dbReference type="Pfam" id="PF04230">
    <property type="entry name" value="PS_pyruv_trans"/>
    <property type="match status" value="1"/>
</dbReference>
<organism evidence="2 3">
    <name type="scientific">Pseudarthrobacter phenanthrenivorans (strain DSM 18606 / JCM 16027 / LMG 23796 / Sphe3)</name>
    <name type="common">Arthrobacter phenanthrenivorans</name>
    <dbReference type="NCBI Taxonomy" id="930171"/>
    <lineage>
        <taxon>Bacteria</taxon>
        <taxon>Bacillati</taxon>
        <taxon>Actinomycetota</taxon>
        <taxon>Actinomycetes</taxon>
        <taxon>Micrococcales</taxon>
        <taxon>Micrococcaceae</taxon>
        <taxon>Pseudarthrobacter</taxon>
    </lineage>
</organism>
<sequence precursor="true">MRNFARQLRVILLALYVFVAAKILALTKTKRMRREHVMPRILLIGAYGNGNFGDDIIGQAIVQSIGDRGSVLIAARLKDTARLVADVGDAVEVGQGLGSIFRTWNLARHTDMAILGGGGLLEGRRNDVNVHRLILEYLGKLAACGLRGQRVVIHGIGISPNLYSNHMVNAAVRAMLRAVDIVGVRDPASADAVRENGGRASLIRDPAIALFEDWAPSIRREKESVGVVLLDHHRWPAFIKASPEEEAERQQELSHLVAELLVHASGRKTVRLFSFHWSDVQIVDDVRSMYLANGGDPAFLAIEPYEQKSSATPFKRLMACEEVITMRFHPALAALSAGAKVRIFGKLQKLEQLQSSTEFVDGNWHYPEVYGDPVAQLSRALFPNHAERIVASSEPFENS</sequence>
<dbReference type="Proteomes" id="UP000008639">
    <property type="component" value="Chromosome"/>
</dbReference>
<protein>
    <submittedName>
        <fullName evidence="2">Uncharacterized conserved protein</fullName>
    </submittedName>
</protein>
<dbReference type="AlphaFoldDB" id="F0M1H7"/>
<dbReference type="HOGENOM" id="CLU_690104_0_0_11"/>
<evidence type="ECO:0000313" key="3">
    <source>
        <dbReference type="Proteomes" id="UP000008639"/>
    </source>
</evidence>
<dbReference type="STRING" id="930171.Asphe3_30630"/>
<gene>
    <name evidence="2" type="ordered locus">Asphe3_30630</name>
</gene>
<dbReference type="KEGG" id="apn:Asphe3_30630"/>
<dbReference type="OrthoDB" id="3199616at2"/>
<accession>F0M1H7</accession>
<evidence type="ECO:0000259" key="1">
    <source>
        <dbReference type="Pfam" id="PF04230"/>
    </source>
</evidence>
<name>F0M1H7_PSEPM</name>
<dbReference type="PANTHER" id="PTHR36836">
    <property type="entry name" value="COLANIC ACID BIOSYNTHESIS PROTEIN WCAK"/>
    <property type="match status" value="1"/>
</dbReference>
<reference evidence="2 3" key="1">
    <citation type="journal article" date="2011" name="Stand. Genomic Sci.">
        <title>Complete genome sequence of Arthrobacter phenanthrenivorans type strain (Sphe3).</title>
        <authorList>
            <person name="Kallimanis A."/>
            <person name="Labutti K.M."/>
            <person name="Lapidus A."/>
            <person name="Clum A."/>
            <person name="Lykidis A."/>
            <person name="Mavromatis K."/>
            <person name="Pagani I."/>
            <person name="Liolios K."/>
            <person name="Ivanova N."/>
            <person name="Goodwin L."/>
            <person name="Pitluck S."/>
            <person name="Chen A."/>
            <person name="Palaniappan K."/>
            <person name="Markowitz V."/>
            <person name="Bristow J."/>
            <person name="Velentzas A.D."/>
            <person name="Perisynakis A."/>
            <person name="Ouzounis C.C."/>
            <person name="Kyrpides N.C."/>
            <person name="Koukkou A.I."/>
            <person name="Drainas C."/>
        </authorList>
    </citation>
    <scope>NUCLEOTIDE SEQUENCE [LARGE SCALE GENOMIC DNA]</scope>
    <source>
        <strain evidence="3">DSM 18606 / JCM 16027 / LMG 23796 / Sphe3</strain>
    </source>
</reference>
<evidence type="ECO:0000313" key="2">
    <source>
        <dbReference type="EMBL" id="ADX74173.1"/>
    </source>
</evidence>
<dbReference type="eggNOG" id="COG2327">
    <property type="taxonomic scope" value="Bacteria"/>
</dbReference>
<dbReference type="PANTHER" id="PTHR36836:SF1">
    <property type="entry name" value="COLANIC ACID BIOSYNTHESIS PROTEIN WCAK"/>
    <property type="match status" value="1"/>
</dbReference>
<dbReference type="InterPro" id="IPR007345">
    <property type="entry name" value="Polysacch_pyruvyl_Trfase"/>
</dbReference>